<evidence type="ECO:0000313" key="2">
    <source>
        <dbReference type="Proteomes" id="UP001151287"/>
    </source>
</evidence>
<dbReference type="GO" id="GO:0005634">
    <property type="term" value="C:nucleus"/>
    <property type="evidence" value="ECO:0007669"/>
    <property type="project" value="TreeGrafter"/>
</dbReference>
<accession>A0A9Q0CUV0</accession>
<dbReference type="AlphaFoldDB" id="A0A9Q0CUV0"/>
<sequence>MENPMVIDTVTEKAPQKKLKRKRQSLSLNLLNNKEALILEHQRELEGLFAFYKEVSGLVVHLDYPVNTNSFIAGFLEERAVSFSKLAGEIFEKFKDKEGMSLASVKSSVLLLGQRVMYGTSKADADVLEDESDSCLWCWELFPLSVRATGEEKDS</sequence>
<dbReference type="EMBL" id="JAMQYH010000001">
    <property type="protein sequence ID" value="KAJ1700614.1"/>
    <property type="molecule type" value="Genomic_DNA"/>
</dbReference>
<organism evidence="1 2">
    <name type="scientific">Rhynchospora breviuscula</name>
    <dbReference type="NCBI Taxonomy" id="2022672"/>
    <lineage>
        <taxon>Eukaryota</taxon>
        <taxon>Viridiplantae</taxon>
        <taxon>Streptophyta</taxon>
        <taxon>Embryophyta</taxon>
        <taxon>Tracheophyta</taxon>
        <taxon>Spermatophyta</taxon>
        <taxon>Magnoliopsida</taxon>
        <taxon>Liliopsida</taxon>
        <taxon>Poales</taxon>
        <taxon>Cyperaceae</taxon>
        <taxon>Cyperoideae</taxon>
        <taxon>Rhynchosporeae</taxon>
        <taxon>Rhynchospora</taxon>
    </lineage>
</organism>
<dbReference type="PANTHER" id="PTHR15272:SF0">
    <property type="entry name" value="CHROMATIN ASSEMBLY FACTOR 1 SUBUNIT A"/>
    <property type="match status" value="1"/>
</dbReference>
<dbReference type="PANTHER" id="PTHR15272">
    <property type="entry name" value="CHROMATIN ASSEMBLY FACTOR 1 SUBUNIT A CAF-1 SUBUNIT A"/>
    <property type="match status" value="1"/>
</dbReference>
<reference evidence="1" key="1">
    <citation type="journal article" date="2022" name="Cell">
        <title>Repeat-based holocentromeres influence genome architecture and karyotype evolution.</title>
        <authorList>
            <person name="Hofstatter P.G."/>
            <person name="Thangavel G."/>
            <person name="Lux T."/>
            <person name="Neumann P."/>
            <person name="Vondrak T."/>
            <person name="Novak P."/>
            <person name="Zhang M."/>
            <person name="Costa L."/>
            <person name="Castellani M."/>
            <person name="Scott A."/>
            <person name="Toegelov H."/>
            <person name="Fuchs J."/>
            <person name="Mata-Sucre Y."/>
            <person name="Dias Y."/>
            <person name="Vanzela A.L.L."/>
            <person name="Huettel B."/>
            <person name="Almeida C.C.S."/>
            <person name="Simkova H."/>
            <person name="Souza G."/>
            <person name="Pedrosa-Harand A."/>
            <person name="Macas J."/>
            <person name="Mayer K.F.X."/>
            <person name="Houben A."/>
            <person name="Marques A."/>
        </authorList>
    </citation>
    <scope>NUCLEOTIDE SEQUENCE</scope>
    <source>
        <strain evidence="1">RhyBre1mFocal</strain>
    </source>
</reference>
<name>A0A9Q0CUV0_9POAL</name>
<dbReference type="Proteomes" id="UP001151287">
    <property type="component" value="Unassembled WGS sequence"/>
</dbReference>
<dbReference type="GO" id="GO:0033186">
    <property type="term" value="C:CAF-1 complex"/>
    <property type="evidence" value="ECO:0007669"/>
    <property type="project" value="TreeGrafter"/>
</dbReference>
<proteinExistence type="predicted"/>
<dbReference type="OrthoDB" id="440676at2759"/>
<evidence type="ECO:0000313" key="1">
    <source>
        <dbReference type="EMBL" id="KAJ1700614.1"/>
    </source>
</evidence>
<protein>
    <submittedName>
        <fullName evidence="1">Uncharacterized protein</fullName>
    </submittedName>
</protein>
<keyword evidence="2" id="KW-1185">Reference proteome</keyword>
<gene>
    <name evidence="1" type="ORF">LUZ63_000393</name>
</gene>
<comment type="caution">
    <text evidence="1">The sequence shown here is derived from an EMBL/GenBank/DDBJ whole genome shotgun (WGS) entry which is preliminary data.</text>
</comment>
<dbReference type="GO" id="GO:0006334">
    <property type="term" value="P:nucleosome assembly"/>
    <property type="evidence" value="ECO:0007669"/>
    <property type="project" value="TreeGrafter"/>
</dbReference>